<evidence type="ECO:0000313" key="1">
    <source>
        <dbReference type="EMBL" id="GAL88292.1"/>
    </source>
</evidence>
<dbReference type="SUPFAM" id="SSF160113">
    <property type="entry name" value="YegP-like"/>
    <property type="match status" value="2"/>
</dbReference>
<dbReference type="AlphaFoldDB" id="A0A098LPG0"/>
<dbReference type="Proteomes" id="UP000030184">
    <property type="component" value="Unassembled WGS sequence"/>
</dbReference>
<evidence type="ECO:0008006" key="3">
    <source>
        <dbReference type="Google" id="ProtNLM"/>
    </source>
</evidence>
<sequence length="112" mass="13272">MALLKIFKDRFDNYRFYLKPKDQVVFYSEPFITKHKCLEKVDFFRTHARVDKNYKRLKAQCGSYYFVFKNNNTGEIIGTSESYLNVGDMELSISLIKLGINKVEVDFEVYTV</sequence>
<gene>
    <name evidence="1" type="ORF">JCM19538_1618</name>
</gene>
<dbReference type="EMBL" id="BBNY01000002">
    <property type="protein sequence ID" value="GAL88292.1"/>
    <property type="molecule type" value="Genomic_DNA"/>
</dbReference>
<comment type="caution">
    <text evidence="1">The sequence shown here is derived from an EMBL/GenBank/DDBJ whole genome shotgun (WGS) entry which is preliminary data.</text>
</comment>
<keyword evidence="2" id="KW-1185">Reference proteome</keyword>
<protein>
    <recommendedName>
        <fullName evidence="3">DUF1508 domain-containing protein</fullName>
    </recommendedName>
</protein>
<accession>A0A098LPG0</accession>
<organism evidence="1 2">
    <name type="scientific">Jejuia pallidilutea</name>
    <dbReference type="NCBI Taxonomy" id="504487"/>
    <lineage>
        <taxon>Bacteria</taxon>
        <taxon>Pseudomonadati</taxon>
        <taxon>Bacteroidota</taxon>
        <taxon>Flavobacteriia</taxon>
        <taxon>Flavobacteriales</taxon>
        <taxon>Flavobacteriaceae</taxon>
        <taxon>Jejuia</taxon>
    </lineage>
</organism>
<dbReference type="Gene3D" id="2.30.29.80">
    <property type="match status" value="1"/>
</dbReference>
<name>A0A098LPG0_9FLAO</name>
<dbReference type="InterPro" id="IPR036913">
    <property type="entry name" value="YegP-like_sf"/>
</dbReference>
<reference evidence="2" key="1">
    <citation type="journal article" date="2014" name="Genome Announc.">
        <title>Draft Genome Sequence of Marine Flavobacterium Jejuia pallidilutea Strain 11shimoA1 and Pigmentation Mutants.</title>
        <authorList>
            <person name="Takatani N."/>
            <person name="Nakanishi M."/>
            <person name="Meirelles P."/>
            <person name="Mino S."/>
            <person name="Suda W."/>
            <person name="Oshima K."/>
            <person name="Hattori M."/>
            <person name="Ohkuma M."/>
            <person name="Hosokawa M."/>
            <person name="Miyashita K."/>
            <person name="Thompson F.L."/>
            <person name="Niwa A."/>
            <person name="Sawabe T."/>
            <person name="Sawabe T."/>
        </authorList>
    </citation>
    <scope>NUCLEOTIDE SEQUENCE [LARGE SCALE GENOMIC DNA]</scope>
    <source>
        <strain evidence="2">JCM 19538</strain>
    </source>
</reference>
<dbReference type="RefSeq" id="WP_045371177.1">
    <property type="nucleotide sequence ID" value="NZ_BBNY01000002.1"/>
</dbReference>
<proteinExistence type="predicted"/>
<dbReference type="OrthoDB" id="9802792at2"/>
<evidence type="ECO:0000313" key="2">
    <source>
        <dbReference type="Proteomes" id="UP000030184"/>
    </source>
</evidence>